<dbReference type="GeneID" id="24101897"/>
<dbReference type="OrthoDB" id="3268173at2759"/>
<name>J7RHD5_9APHY</name>
<dbReference type="GO" id="GO:0003676">
    <property type="term" value="F:nucleic acid binding"/>
    <property type="evidence" value="ECO:0007669"/>
    <property type="project" value="InterPro"/>
</dbReference>
<dbReference type="Proteomes" id="UP000006352">
    <property type="component" value="Unassembled WGS sequence"/>
</dbReference>
<dbReference type="InterPro" id="IPR052338">
    <property type="entry name" value="Transposase_5"/>
</dbReference>
<proteinExistence type="predicted"/>
<dbReference type="RefSeq" id="XP_012177018.1">
    <property type="nucleotide sequence ID" value="XM_012321628.1"/>
</dbReference>
<dbReference type="AlphaFoldDB" id="J7RHD5"/>
<evidence type="ECO:0000313" key="3">
    <source>
        <dbReference type="Proteomes" id="UP000006352"/>
    </source>
</evidence>
<dbReference type="PANTHER" id="PTHR23022:SF134">
    <property type="entry name" value="TRANSPOSABLE ELEMENT TC1 TRANSPOSASE"/>
    <property type="match status" value="1"/>
</dbReference>
<evidence type="ECO:0000313" key="2">
    <source>
        <dbReference type="EMBL" id="CCM06997.1"/>
    </source>
</evidence>
<feature type="domain" description="Tc1-like transposase DDE" evidence="1">
    <location>
        <begin position="18"/>
        <end position="160"/>
    </location>
</feature>
<gene>
    <name evidence="2" type="ORF">FIBRA_09315</name>
</gene>
<organism evidence="2 3">
    <name type="scientific">Fibroporia radiculosa</name>
    <dbReference type="NCBI Taxonomy" id="599839"/>
    <lineage>
        <taxon>Eukaryota</taxon>
        <taxon>Fungi</taxon>
        <taxon>Dikarya</taxon>
        <taxon>Basidiomycota</taxon>
        <taxon>Agaricomycotina</taxon>
        <taxon>Agaricomycetes</taxon>
        <taxon>Polyporales</taxon>
        <taxon>Fibroporiaceae</taxon>
        <taxon>Fibroporia</taxon>
    </lineage>
</organism>
<dbReference type="InParanoid" id="J7RHD5"/>
<reference evidence="2 3" key="1">
    <citation type="journal article" date="2012" name="Appl. Environ. Microbiol.">
        <title>Short-read sequencing for genomic analysis of the brown rot fungus Fibroporia radiculosa.</title>
        <authorList>
            <person name="Tang J.D."/>
            <person name="Perkins A.D."/>
            <person name="Sonstegard T.S."/>
            <person name="Schroeder S.G."/>
            <person name="Burgess S.C."/>
            <person name="Diehl S.V."/>
        </authorList>
    </citation>
    <scope>NUCLEOTIDE SEQUENCE [LARGE SCALE GENOMIC DNA]</scope>
    <source>
        <strain evidence="2 3">TFFH 294</strain>
    </source>
</reference>
<accession>J7RHD5</accession>
<evidence type="ECO:0000259" key="1">
    <source>
        <dbReference type="Pfam" id="PF13358"/>
    </source>
</evidence>
<protein>
    <recommendedName>
        <fullName evidence="1">Tc1-like transposase DDE domain-containing protein</fullName>
    </recommendedName>
</protein>
<keyword evidence="3" id="KW-1185">Reference proteome</keyword>
<dbReference type="EMBL" id="HE797602">
    <property type="protein sequence ID" value="CCM06997.1"/>
    <property type="molecule type" value="Genomic_DNA"/>
</dbReference>
<dbReference type="HOGENOM" id="CLU_033666_6_1_1"/>
<dbReference type="Pfam" id="PF13358">
    <property type="entry name" value="DDE_3"/>
    <property type="match status" value="1"/>
</dbReference>
<sequence>MDFALAYQHWTLEDWKGMVWSDETKINHLGSDRRKWGWKKPGEGLSDRLVEGTLKFGEGNLMMWSCMGWDGVGNVCKIEGKMDADLYVSILDDELLESVEYWGISVEDLVFQQDNDPKCTSKKAKKWLEDNGVSTIVWPPQSPDINPINYLQSYLKRRLGEYEEPPRGIGELLERVVEGVRANSCLCLSGLNQEYA</sequence>
<dbReference type="PANTHER" id="PTHR23022">
    <property type="entry name" value="TRANSPOSABLE ELEMENT-RELATED"/>
    <property type="match status" value="1"/>
</dbReference>
<dbReference type="InterPro" id="IPR036397">
    <property type="entry name" value="RNaseH_sf"/>
</dbReference>
<dbReference type="Gene3D" id="3.30.420.10">
    <property type="entry name" value="Ribonuclease H-like superfamily/Ribonuclease H"/>
    <property type="match status" value="1"/>
</dbReference>
<dbReference type="InterPro" id="IPR038717">
    <property type="entry name" value="Tc1-like_DDE_dom"/>
</dbReference>